<dbReference type="Gene3D" id="2.30.30.490">
    <property type="match status" value="2"/>
</dbReference>
<feature type="compositionally biased region" description="Acidic residues" evidence="10">
    <location>
        <begin position="170"/>
        <end position="180"/>
    </location>
</feature>
<dbReference type="SMART" id="SM00439">
    <property type="entry name" value="BAH"/>
    <property type="match status" value="2"/>
</dbReference>
<feature type="compositionally biased region" description="Polar residues" evidence="10">
    <location>
        <begin position="1508"/>
        <end position="1524"/>
    </location>
</feature>
<evidence type="ECO:0000259" key="12">
    <source>
        <dbReference type="PROSITE" id="PS50118"/>
    </source>
</evidence>
<feature type="domain" description="Bromo" evidence="11">
    <location>
        <begin position="209"/>
        <end position="279"/>
    </location>
</feature>
<dbReference type="PRINTS" id="PR00503">
    <property type="entry name" value="BROMODOMAIN"/>
</dbReference>
<evidence type="ECO:0000256" key="6">
    <source>
        <dbReference type="ARBA" id="ARBA00023163"/>
    </source>
</evidence>
<dbReference type="FunFam" id="1.20.920.10:FF:000006">
    <property type="entry name" value="protein polybromo-1 isoform X1"/>
    <property type="match status" value="1"/>
</dbReference>
<evidence type="ECO:0000256" key="1">
    <source>
        <dbReference type="ARBA" id="ARBA00004123"/>
    </source>
</evidence>
<dbReference type="FunFam" id="1.20.920.10:FF:000009">
    <property type="entry name" value="Protein polybromo-1 isoform 1"/>
    <property type="match status" value="1"/>
</dbReference>
<feature type="domain" description="BAH" evidence="13">
    <location>
        <begin position="957"/>
        <end position="1075"/>
    </location>
</feature>
<dbReference type="CDD" id="cd05526">
    <property type="entry name" value="Bromo_polybromo_VI"/>
    <property type="match status" value="1"/>
</dbReference>
<feature type="compositionally biased region" description="Basic and acidic residues" evidence="10">
    <location>
        <begin position="1357"/>
        <end position="1366"/>
    </location>
</feature>
<dbReference type="GeneID" id="111105716"/>
<evidence type="ECO:0000313" key="15">
    <source>
        <dbReference type="RefSeq" id="XP_022295782.1"/>
    </source>
</evidence>
<dbReference type="GO" id="GO:0003682">
    <property type="term" value="F:chromatin binding"/>
    <property type="evidence" value="ECO:0007669"/>
    <property type="project" value="InterPro"/>
</dbReference>
<dbReference type="GO" id="GO:0016586">
    <property type="term" value="C:RSC-type complex"/>
    <property type="evidence" value="ECO:0007669"/>
    <property type="project" value="InterPro"/>
</dbReference>
<dbReference type="InterPro" id="IPR043151">
    <property type="entry name" value="BAH_sf"/>
</dbReference>
<feature type="region of interest" description="Disordered" evidence="10">
    <location>
        <begin position="1658"/>
        <end position="1678"/>
    </location>
</feature>
<dbReference type="PROSITE" id="PS50118">
    <property type="entry name" value="HMG_BOX_2"/>
    <property type="match status" value="1"/>
</dbReference>
<dbReference type="Pfam" id="PF00505">
    <property type="entry name" value="HMG_box"/>
    <property type="match status" value="1"/>
</dbReference>
<sequence length="1773" mass="204046">MPSKRKRTSTIGSERQSEEREESPAPTSHKRKRKAQYDPVEICQELYETMKTYKGEDGRLICETFIRVPQRRAAADYYEVVATPIDLRKIQQKLKMEEYEDIDQLTTDVELLVSNAKLYYKKSSQEYKDAVELLEIYHETKSELLNEAFGEVEPPRTSERRRSTRQAAQEVEEDEEEEDAMSEKQAEEVKDDPQEIEELFAAAMNARDGDRDISLVFQLLPQRSKYPEYYKIIKNPIDMKMIAQKIQGNMYNSLGEVERDFLLMVKNARTFNEPKSVIYKDAVEMKRIIQKKKQEIIQRKSMVPKPPERVRTRNLQKMSAICAALKYPSDDEDDEASLDASLMEYDDDSGTETIMSEDDNLYLMLLNAVKNYKMSSGKTISEPFVKLPSKRFYPDYYEEIVKPMSLSNVRKKIKFNQYRSLEEVAADLNLVFDNARQYNADDSLLYQHAVILQKVMTDKKRELDRLDSKDLGLDDISASQFDLPVSKISREFYDDDSQMSSSSKQRRSGGLSDSDKKRAKRATPEEMMKRRLWTLYRSVFDATDPEGRPLRYIFMQLPSKRDYPDYYHVITNPIDLSMIEAKLRADKYPSEQHIINDFELMFNNARLYNEEDSLVYQDADQLEKVLKTRWKQICHVIESRRAALSKRPCSRLKAKSQTLLPVRLQEMYDAVSNYQDAKGRDLALPFLKLPLKTDYPDYYEVIKKPIDMQKILLKMQQNQYESIEDMTADFVQMFDNACKYNEPDSLIYKDALTLQRLVLEKKMELADDGTNDVPDVRALVMEMMTNLFISTYNHQDEEGRCYSDSFAELPERDPDEDLETSKQKEKPLCFDQIKRNVEKGRYIRMDRFQEDMFKVFERARRLSRTDSQLYEDAVEMQMFFIKQRDEICRNGERLLTPALSYQEKHLTAALDTEKQSKLEQEQKEDEDKQSKRDSEERILDSGGPDKDGADCFSYKDETFRVGDFVYIEPREKGLDPHIMCIEKLYTDDNQQEQLHGNWFYRPNETFHLASRKFLEKEVFKSDFYTSIPISQVLGKCYVMSVKDYFKSKPEGFEDKDVFVCESRYSNRHKSFKKIKVWQIPGGEPVPLSPREIPLVPVRVSSVFAGRKEEEIDDGDSSILDKERINVPLENPNPEDGYVYYEQLQTSYGTYKIGDSVYLKTGTETPEISRIEKIFVINNDVYFTGTAFVRPADIPHSPTRLFYRRELFLSSQEMVHPISRVSGRCCVLHLKEYCSSRVTEIAEEDTFLCESKVQEADRTVKRLGKGLKKYNLSALVTDDEVFFYKKPITPQKEPSPLLMKAADDTFMDDSQDSTLMDTMDENTNMSFDMEGSHQGFPEIPTPKPTKKTLEEFTPVSEKTSKKEEQTEKKKKSTKGKNSMKRQISGYIVYSGEIRKLIQQENPECTFGEISRIVGGKKIRKWRPPSGYIVFSKESRRIINAESPDISFGEISRLVGVQWRNLNKEDKEKYEEKAKRIAEEQLAKQQEATKAMNDSLQGQWGDGTGGKGSPTPQNRPGTPGSIQGQYQGHLVQGLHNGSPRLPPHSGMSPGRPYMPPYHPPGTPTGMRPMTGGYAPPTSMLPGHHGGAPQGSMSPYSLTPRPPAQGGGAVPPNMCYSISPPSSLSASGLSALQEMLRRPFNSPSPGVPVSASTAEFHPTLETGQQMAPPPQPPPPPRPPSPMFVSVPPRTQRLLHSEAYLRYMEGLRADKPYISDWDKNLTATAENTHTDPNRLPSQWLAEGPGYHGNVSNALWALRDMMLKDTLNISRTLSFEAL</sequence>
<feature type="compositionally biased region" description="Basic residues" evidence="10">
    <location>
        <begin position="1367"/>
        <end position="1377"/>
    </location>
</feature>
<dbReference type="PROSITE" id="PS50014">
    <property type="entry name" value="BROMODOMAIN_2"/>
    <property type="match status" value="6"/>
</dbReference>
<comment type="subcellular location">
    <subcellularLocation>
        <location evidence="1">Nucleus</location>
    </subcellularLocation>
</comment>
<keyword evidence="2" id="KW-0677">Repeat</keyword>
<dbReference type="InterPro" id="IPR036427">
    <property type="entry name" value="Bromodomain-like_sf"/>
</dbReference>
<keyword evidence="3" id="KW-0156">Chromatin regulator</keyword>
<feature type="region of interest" description="Disordered" evidence="10">
    <location>
        <begin position="148"/>
        <end position="194"/>
    </location>
</feature>
<feature type="compositionally biased region" description="Basic and acidic residues" evidence="10">
    <location>
        <begin position="181"/>
        <end position="193"/>
    </location>
</feature>
<dbReference type="Proteomes" id="UP000694844">
    <property type="component" value="Chromosome 8"/>
</dbReference>
<protein>
    <submittedName>
        <fullName evidence="15">Protein polybromo-1-like isoform X1</fullName>
    </submittedName>
</protein>
<dbReference type="SMART" id="SM00297">
    <property type="entry name" value="BROMO"/>
    <property type="match status" value="6"/>
</dbReference>
<feature type="DNA-binding region" description="HMG box" evidence="9">
    <location>
        <begin position="1419"/>
        <end position="1487"/>
    </location>
</feature>
<organism evidence="14 15">
    <name type="scientific">Crassostrea virginica</name>
    <name type="common">Eastern oyster</name>
    <dbReference type="NCBI Taxonomy" id="6565"/>
    <lineage>
        <taxon>Eukaryota</taxon>
        <taxon>Metazoa</taxon>
        <taxon>Spiralia</taxon>
        <taxon>Lophotrochozoa</taxon>
        <taxon>Mollusca</taxon>
        <taxon>Bivalvia</taxon>
        <taxon>Autobranchia</taxon>
        <taxon>Pteriomorphia</taxon>
        <taxon>Ostreida</taxon>
        <taxon>Ostreoidea</taxon>
        <taxon>Ostreidae</taxon>
        <taxon>Crassostrea</taxon>
    </lineage>
</organism>
<dbReference type="Pfam" id="PF00439">
    <property type="entry name" value="Bromodomain"/>
    <property type="match status" value="6"/>
</dbReference>
<evidence type="ECO:0000313" key="14">
    <source>
        <dbReference type="Proteomes" id="UP000694844"/>
    </source>
</evidence>
<dbReference type="Pfam" id="PF01426">
    <property type="entry name" value="BAH"/>
    <property type="match status" value="2"/>
</dbReference>
<dbReference type="GO" id="GO:0003677">
    <property type="term" value="F:DNA binding"/>
    <property type="evidence" value="ECO:0007669"/>
    <property type="project" value="UniProtKB-UniRule"/>
</dbReference>
<keyword evidence="5 8" id="KW-0103">Bromodomain</keyword>
<dbReference type="PROSITE" id="PS00633">
    <property type="entry name" value="BROMODOMAIN_1"/>
    <property type="match status" value="1"/>
</dbReference>
<name>A0A8B8AX32_CRAVI</name>
<dbReference type="PROSITE" id="PS51038">
    <property type="entry name" value="BAH"/>
    <property type="match status" value="2"/>
</dbReference>
<feature type="region of interest" description="Disordered" evidence="10">
    <location>
        <begin position="1331"/>
        <end position="1377"/>
    </location>
</feature>
<evidence type="ECO:0000256" key="7">
    <source>
        <dbReference type="ARBA" id="ARBA00023242"/>
    </source>
</evidence>
<dbReference type="SUPFAM" id="SSF47095">
    <property type="entry name" value="HMG-box"/>
    <property type="match status" value="2"/>
</dbReference>
<gene>
    <name evidence="15" type="primary">LOC111105716</name>
</gene>
<evidence type="ECO:0000256" key="9">
    <source>
        <dbReference type="PROSITE-ProRule" id="PRU00267"/>
    </source>
</evidence>
<dbReference type="InterPro" id="IPR036910">
    <property type="entry name" value="HMG_box_dom_sf"/>
</dbReference>
<evidence type="ECO:0000256" key="10">
    <source>
        <dbReference type="SAM" id="MobiDB-lite"/>
    </source>
</evidence>
<dbReference type="InterPro" id="IPR037382">
    <property type="entry name" value="Rsc/polybromo"/>
</dbReference>
<feature type="region of interest" description="Disordered" evidence="10">
    <location>
        <begin position="911"/>
        <end position="950"/>
    </location>
</feature>
<evidence type="ECO:0000259" key="13">
    <source>
        <dbReference type="PROSITE" id="PS51038"/>
    </source>
</evidence>
<keyword evidence="9" id="KW-0238">DNA-binding</keyword>
<proteinExistence type="predicted"/>
<feature type="domain" description="Bromo" evidence="11">
    <location>
        <begin position="546"/>
        <end position="616"/>
    </location>
</feature>
<feature type="domain" description="HMG box" evidence="12">
    <location>
        <begin position="1419"/>
        <end position="1487"/>
    </location>
</feature>
<keyword evidence="6" id="KW-0804">Transcription</keyword>
<feature type="domain" description="Bromo" evidence="11">
    <location>
        <begin position="57"/>
        <end position="127"/>
    </location>
</feature>
<dbReference type="GO" id="GO:0006338">
    <property type="term" value="P:chromatin remodeling"/>
    <property type="evidence" value="ECO:0007669"/>
    <property type="project" value="InterPro"/>
</dbReference>
<feature type="region of interest" description="Disordered" evidence="10">
    <location>
        <begin position="1"/>
        <end position="36"/>
    </location>
</feature>
<dbReference type="SMART" id="SM00398">
    <property type="entry name" value="HMG"/>
    <property type="match status" value="1"/>
</dbReference>
<feature type="region of interest" description="Disordered" evidence="10">
    <location>
        <begin position="494"/>
        <end position="524"/>
    </location>
</feature>
<dbReference type="CDD" id="cd04717">
    <property type="entry name" value="BAH_polybromo"/>
    <property type="match status" value="1"/>
</dbReference>
<reference evidence="15" key="1">
    <citation type="submission" date="2025-08" db="UniProtKB">
        <authorList>
            <consortium name="RefSeq"/>
        </authorList>
    </citation>
    <scope>IDENTIFICATION</scope>
    <source>
        <tissue evidence="15">Whole sample</tissue>
    </source>
</reference>
<dbReference type="InterPro" id="IPR001025">
    <property type="entry name" value="BAH_dom"/>
</dbReference>
<dbReference type="OrthoDB" id="10009055at2759"/>
<dbReference type="Gene3D" id="1.20.920.10">
    <property type="entry name" value="Bromodomain-like"/>
    <property type="match status" value="6"/>
</dbReference>
<evidence type="ECO:0000256" key="4">
    <source>
        <dbReference type="ARBA" id="ARBA00023015"/>
    </source>
</evidence>
<keyword evidence="4" id="KW-0805">Transcription regulation</keyword>
<feature type="domain" description="Bromo" evidence="11">
    <location>
        <begin position="376"/>
        <end position="446"/>
    </location>
</feature>
<feature type="domain" description="Bromo" evidence="11">
    <location>
        <begin position="798"/>
        <end position="870"/>
    </location>
</feature>
<dbReference type="FunFam" id="2.30.30.490:FF:000002">
    <property type="entry name" value="protein polybromo-1 isoform X3"/>
    <property type="match status" value="1"/>
</dbReference>
<feature type="region of interest" description="Disordered" evidence="10">
    <location>
        <begin position="1480"/>
        <end position="1562"/>
    </location>
</feature>
<accession>A0A8B8AX32</accession>
<dbReference type="SUPFAM" id="SSF47370">
    <property type="entry name" value="Bromodomain"/>
    <property type="match status" value="6"/>
</dbReference>
<dbReference type="KEGG" id="cvn:111105716"/>
<feature type="domain" description="Bromo" evidence="11">
    <location>
        <begin position="678"/>
        <end position="748"/>
    </location>
</feature>
<dbReference type="InterPro" id="IPR009071">
    <property type="entry name" value="HMG_box_dom"/>
</dbReference>
<keyword evidence="7 9" id="KW-0539">Nucleus</keyword>
<feature type="compositionally biased region" description="Pro residues" evidence="10">
    <location>
        <begin position="1550"/>
        <end position="1560"/>
    </location>
</feature>
<dbReference type="PANTHER" id="PTHR16062">
    <property type="entry name" value="SWI/SNF-RELATED"/>
    <property type="match status" value="1"/>
</dbReference>
<dbReference type="InterPro" id="IPR001487">
    <property type="entry name" value="Bromodomain"/>
</dbReference>
<evidence type="ECO:0000259" key="11">
    <source>
        <dbReference type="PROSITE" id="PS50014"/>
    </source>
</evidence>
<evidence type="ECO:0000256" key="8">
    <source>
        <dbReference type="PROSITE-ProRule" id="PRU00035"/>
    </source>
</evidence>
<dbReference type="Gene3D" id="1.10.30.10">
    <property type="entry name" value="High mobility group box domain"/>
    <property type="match status" value="1"/>
</dbReference>
<evidence type="ECO:0000256" key="2">
    <source>
        <dbReference type="ARBA" id="ARBA00022737"/>
    </source>
</evidence>
<dbReference type="GO" id="GO:0006368">
    <property type="term" value="P:transcription elongation by RNA polymerase II"/>
    <property type="evidence" value="ECO:0007669"/>
    <property type="project" value="TreeGrafter"/>
</dbReference>
<keyword evidence="14" id="KW-1185">Reference proteome</keyword>
<dbReference type="PANTHER" id="PTHR16062:SF19">
    <property type="entry name" value="PROTEIN POLYBROMO-1"/>
    <property type="match status" value="1"/>
</dbReference>
<feature type="compositionally biased region" description="Low complexity" evidence="10">
    <location>
        <begin position="498"/>
        <end position="512"/>
    </location>
</feature>
<dbReference type="RefSeq" id="XP_022295782.1">
    <property type="nucleotide sequence ID" value="XM_022440074.1"/>
</dbReference>
<feature type="compositionally biased region" description="Polar residues" evidence="10">
    <location>
        <begin position="1481"/>
        <end position="1495"/>
    </location>
</feature>
<evidence type="ECO:0000256" key="3">
    <source>
        <dbReference type="ARBA" id="ARBA00022853"/>
    </source>
</evidence>
<feature type="domain" description="BAH" evidence="13">
    <location>
        <begin position="1148"/>
        <end position="1263"/>
    </location>
</feature>
<feature type="compositionally biased region" description="Pro residues" evidence="10">
    <location>
        <begin position="1664"/>
        <end position="1678"/>
    </location>
</feature>
<dbReference type="InterPro" id="IPR018359">
    <property type="entry name" value="Bromodomain_CS"/>
</dbReference>
<evidence type="ECO:0000256" key="5">
    <source>
        <dbReference type="ARBA" id="ARBA00023117"/>
    </source>
</evidence>